<dbReference type="EMBL" id="BSXS01003048">
    <property type="protein sequence ID" value="GME80401.1"/>
    <property type="molecule type" value="Genomic_DNA"/>
</dbReference>
<evidence type="ECO:0000313" key="1">
    <source>
        <dbReference type="EMBL" id="GME80401.1"/>
    </source>
</evidence>
<protein>
    <submittedName>
        <fullName evidence="1">Unnamed protein product</fullName>
    </submittedName>
</protein>
<name>A0ACB5T359_AMBMO</name>
<keyword evidence="2" id="KW-1185">Reference proteome</keyword>
<dbReference type="Proteomes" id="UP001165064">
    <property type="component" value="Unassembled WGS sequence"/>
</dbReference>
<comment type="caution">
    <text evidence="1">The sequence shown here is derived from an EMBL/GenBank/DDBJ whole genome shotgun (WGS) entry which is preliminary data.</text>
</comment>
<accession>A0ACB5T359</accession>
<sequence>MKLSTSIIASLAASTTLAAPIASDISSSTATASASTPSSSAAIDSNDPVQKSALSTLLKILGGGGAAGGLVDGLAAAGTAPGQEVKRELQSDVSIADGPANAIHDKAATIALI</sequence>
<reference evidence="1" key="1">
    <citation type="submission" date="2023-04" db="EMBL/GenBank/DDBJ databases">
        <title>Ambrosiozyma monospora NBRC 10751.</title>
        <authorList>
            <person name="Ichikawa N."/>
            <person name="Sato H."/>
            <person name="Tonouchi N."/>
        </authorList>
    </citation>
    <scope>NUCLEOTIDE SEQUENCE</scope>
    <source>
        <strain evidence="1">NBRC 10751</strain>
    </source>
</reference>
<gene>
    <name evidence="1" type="ORF">Amon02_000444600</name>
</gene>
<proteinExistence type="predicted"/>
<organism evidence="1 2">
    <name type="scientific">Ambrosiozyma monospora</name>
    <name type="common">Yeast</name>
    <name type="synonym">Endomycopsis monosporus</name>
    <dbReference type="NCBI Taxonomy" id="43982"/>
    <lineage>
        <taxon>Eukaryota</taxon>
        <taxon>Fungi</taxon>
        <taxon>Dikarya</taxon>
        <taxon>Ascomycota</taxon>
        <taxon>Saccharomycotina</taxon>
        <taxon>Pichiomycetes</taxon>
        <taxon>Pichiales</taxon>
        <taxon>Pichiaceae</taxon>
        <taxon>Ambrosiozyma</taxon>
    </lineage>
</organism>
<evidence type="ECO:0000313" key="2">
    <source>
        <dbReference type="Proteomes" id="UP001165064"/>
    </source>
</evidence>